<dbReference type="GO" id="GO:0005737">
    <property type="term" value="C:cytoplasm"/>
    <property type="evidence" value="ECO:0007669"/>
    <property type="project" value="UniProtKB-SubCell"/>
</dbReference>
<dbReference type="InterPro" id="IPR016130">
    <property type="entry name" value="Tyr_Pase_AS"/>
</dbReference>
<dbReference type="EMBL" id="JAVRJZ010000007">
    <property type="protein sequence ID" value="KAK2720356.1"/>
    <property type="molecule type" value="Genomic_DNA"/>
</dbReference>
<keyword evidence="7" id="KW-0443">Lipid metabolism</keyword>
<dbReference type="InterPro" id="IPR010569">
    <property type="entry name" value="Myotubularin-like_Pase_dom"/>
</dbReference>
<dbReference type="GO" id="GO:0012505">
    <property type="term" value="C:endomembrane system"/>
    <property type="evidence" value="ECO:0007669"/>
    <property type="project" value="UniProtKB-SubCell"/>
</dbReference>
<protein>
    <recommendedName>
        <fullName evidence="4">phosphatidylinositol-3,5-bisphosphate 3-phosphatase</fullName>
        <ecNumber evidence="4">3.1.3.95</ecNumber>
    </recommendedName>
</protein>
<sequence length="596" mass="68206">MSSSSSVSNENATDTAIKVTVHNRSDSLSFDDIPLLSGEKLHGTAKEVTYLCPHIGPIKGNLTVTNYKLYFKGTEKGHPFILDVPLGVVARIEKVGGVSSRGENSYGIELHCKDMRNLRFAHKQENHSRRNLFEKLQQYAFPLTHKLPLFAFELQEVYAENGWSVYEPVAELKRMGLPTESWIINTRINDNYDICDTYPAVWGVPAMATEDDLRNVAGFRSRGRLPVLSWINPETQASITRCAQPMIGVSGRRCREDERYVQMILDANAQAHKLFILDARPSVNAVANKARGGGYETDDCYPNAELVFLDIHNIHVMRESLRKLKEICFPLIDDARWLSNLESTHWLEHIKCVLAGAVRVVDKVENNRTSVMIHCSDGWDRTAQLTSLSMLMLDSYYRTLKGFEVLIEKEWLSFGHKFAQRIGHGDDRYQDADRSPVFVQFIDCVWQVMNQFPHAFEFNEHLLITILDHLYSNLFGTFFCNSELQRVKEDIKNRTVSIWSFINSHSEDFMNPLYCAAVSSNQVLVPVASLRHLRLWTSYYCRWNPRFRAQEPVGARSKQLLALKAQLQKKVDDLRKELESRGPRVNVPRVSSPVYG</sequence>
<evidence type="ECO:0000256" key="2">
    <source>
        <dbReference type="ARBA" id="ARBA00004496"/>
    </source>
</evidence>
<evidence type="ECO:0000313" key="13">
    <source>
        <dbReference type="Proteomes" id="UP001187531"/>
    </source>
</evidence>
<dbReference type="GO" id="GO:0046856">
    <property type="term" value="P:phosphatidylinositol dephosphorylation"/>
    <property type="evidence" value="ECO:0007669"/>
    <property type="project" value="TreeGrafter"/>
</dbReference>
<dbReference type="Pfam" id="PF06602">
    <property type="entry name" value="Myotub-related"/>
    <property type="match status" value="1"/>
</dbReference>
<dbReference type="Pfam" id="PF02893">
    <property type="entry name" value="GRAM"/>
    <property type="match status" value="1"/>
</dbReference>
<feature type="binding site" evidence="10">
    <location>
        <begin position="375"/>
        <end position="381"/>
    </location>
    <ligand>
        <name>substrate</name>
    </ligand>
</feature>
<feature type="binding site" evidence="10">
    <location>
        <begin position="313"/>
        <end position="314"/>
    </location>
    <ligand>
        <name>substrate</name>
    </ligand>
</feature>
<dbReference type="EC" id="3.1.3.95" evidence="4"/>
<dbReference type="InterPro" id="IPR030564">
    <property type="entry name" value="Myotubularin"/>
</dbReference>
<dbReference type="CDD" id="cd14535">
    <property type="entry name" value="PTP-MTM1-like"/>
    <property type="match status" value="1"/>
</dbReference>
<dbReference type="Proteomes" id="UP001187531">
    <property type="component" value="Unassembled WGS sequence"/>
</dbReference>
<proteinExistence type="inferred from homology"/>
<evidence type="ECO:0000256" key="10">
    <source>
        <dbReference type="PIRSR" id="PIRSR630564-2"/>
    </source>
</evidence>
<dbReference type="InterPro" id="IPR011993">
    <property type="entry name" value="PH-like_dom_sf"/>
</dbReference>
<evidence type="ECO:0000256" key="8">
    <source>
        <dbReference type="ARBA" id="ARBA00023136"/>
    </source>
</evidence>
<evidence type="ECO:0000256" key="5">
    <source>
        <dbReference type="ARBA" id="ARBA00022490"/>
    </source>
</evidence>
<keyword evidence="13" id="KW-1185">Reference proteome</keyword>
<keyword evidence="5" id="KW-0963">Cytoplasm</keyword>
<dbReference type="InterPro" id="IPR029021">
    <property type="entry name" value="Prot-tyrosine_phosphatase-like"/>
</dbReference>
<dbReference type="GO" id="GO:0052629">
    <property type="term" value="F:phosphatidylinositol-3,5-bisphosphate 3-phosphatase activity"/>
    <property type="evidence" value="ECO:0007669"/>
    <property type="project" value="UniProtKB-EC"/>
</dbReference>
<reference evidence="12" key="1">
    <citation type="submission" date="2023-07" db="EMBL/GenBank/DDBJ databases">
        <title>Chromosome-level genome assembly of Artemia franciscana.</title>
        <authorList>
            <person name="Jo E."/>
        </authorList>
    </citation>
    <scope>NUCLEOTIDE SEQUENCE</scope>
    <source>
        <tissue evidence="12">Whole body</tissue>
    </source>
</reference>
<dbReference type="PANTHER" id="PTHR10807">
    <property type="entry name" value="MYOTUBULARIN-RELATED"/>
    <property type="match status" value="1"/>
</dbReference>
<evidence type="ECO:0000256" key="9">
    <source>
        <dbReference type="PIRSR" id="PIRSR630564-1"/>
    </source>
</evidence>
<dbReference type="InterPro" id="IPR004182">
    <property type="entry name" value="GRAM"/>
</dbReference>
<evidence type="ECO:0000256" key="4">
    <source>
        <dbReference type="ARBA" id="ARBA00012903"/>
    </source>
</evidence>
<name>A0AA88LCG9_ARTSF</name>
<dbReference type="SUPFAM" id="SSF52799">
    <property type="entry name" value="(Phosphotyrosine protein) phosphatases II"/>
    <property type="match status" value="1"/>
</dbReference>
<keyword evidence="6" id="KW-0378">Hydrolase</keyword>
<dbReference type="GO" id="GO:0016020">
    <property type="term" value="C:membrane"/>
    <property type="evidence" value="ECO:0007669"/>
    <property type="project" value="TreeGrafter"/>
</dbReference>
<comment type="similarity">
    <text evidence="3">Belongs to the protein-tyrosine phosphatase family. Non-receptor class myotubularin subfamily.</text>
</comment>
<dbReference type="InterPro" id="IPR003595">
    <property type="entry name" value="Tyr_Pase_cat"/>
</dbReference>
<evidence type="ECO:0000256" key="1">
    <source>
        <dbReference type="ARBA" id="ARBA00004184"/>
    </source>
</evidence>
<dbReference type="PROSITE" id="PS51339">
    <property type="entry name" value="PPASE_MYOTUBULARIN"/>
    <property type="match status" value="1"/>
</dbReference>
<comment type="caution">
    <text evidence="12">The sequence shown here is derived from an EMBL/GenBank/DDBJ whole genome shotgun (WGS) entry which is preliminary data.</text>
</comment>
<keyword evidence="8" id="KW-0472">Membrane</keyword>
<evidence type="ECO:0000256" key="3">
    <source>
        <dbReference type="ARBA" id="ARBA00007471"/>
    </source>
</evidence>
<dbReference type="SMART" id="SM00568">
    <property type="entry name" value="GRAM"/>
    <property type="match status" value="1"/>
</dbReference>
<feature type="domain" description="Myotubularin phosphatase" evidence="11">
    <location>
        <begin position="162"/>
        <end position="540"/>
    </location>
</feature>
<evidence type="ECO:0000256" key="6">
    <source>
        <dbReference type="ARBA" id="ARBA00022801"/>
    </source>
</evidence>
<dbReference type="PANTHER" id="PTHR10807:SF128">
    <property type="entry name" value="PHOSPHATIDYLINOSITOL-3,5-BISPHOSPHATE 3-PHOSPHATASE"/>
    <property type="match status" value="1"/>
</dbReference>
<evidence type="ECO:0000259" key="11">
    <source>
        <dbReference type="PROSITE" id="PS51339"/>
    </source>
</evidence>
<dbReference type="PROSITE" id="PS00383">
    <property type="entry name" value="TYR_PHOSPHATASE_1"/>
    <property type="match status" value="1"/>
</dbReference>
<gene>
    <name evidence="12" type="ORF">QYM36_004294</name>
</gene>
<dbReference type="AlphaFoldDB" id="A0AA88LCG9"/>
<dbReference type="FunFam" id="2.30.29.30:FF:000038">
    <property type="entry name" value="Myotubularin 1, isoform CRA_a"/>
    <property type="match status" value="1"/>
</dbReference>
<evidence type="ECO:0000256" key="7">
    <source>
        <dbReference type="ARBA" id="ARBA00023098"/>
    </source>
</evidence>
<dbReference type="Gene3D" id="2.30.29.30">
    <property type="entry name" value="Pleckstrin-homology domain (PH domain)/Phosphotyrosine-binding domain (PTB)"/>
    <property type="match status" value="1"/>
</dbReference>
<dbReference type="GO" id="GO:0004438">
    <property type="term" value="F:phosphatidylinositol-3-phosphate phosphatase activity"/>
    <property type="evidence" value="ECO:0007669"/>
    <property type="project" value="TreeGrafter"/>
</dbReference>
<comment type="subcellular location">
    <subcellularLocation>
        <location evidence="2">Cytoplasm</location>
    </subcellularLocation>
    <subcellularLocation>
        <location evidence="1">Endomembrane system</location>
        <topology evidence="1">Peripheral membrane protein</topology>
    </subcellularLocation>
</comment>
<dbReference type="SUPFAM" id="SSF50729">
    <property type="entry name" value="PH domain-like"/>
    <property type="match status" value="1"/>
</dbReference>
<feature type="active site" description="Phosphocysteine intermediate" evidence="9">
    <location>
        <position position="375"/>
    </location>
</feature>
<dbReference type="SMART" id="SM00404">
    <property type="entry name" value="PTPc_motif"/>
    <property type="match status" value="1"/>
</dbReference>
<organism evidence="12 13">
    <name type="scientific">Artemia franciscana</name>
    <name type="common">Brine shrimp</name>
    <name type="synonym">Artemia sanfranciscana</name>
    <dbReference type="NCBI Taxonomy" id="6661"/>
    <lineage>
        <taxon>Eukaryota</taxon>
        <taxon>Metazoa</taxon>
        <taxon>Ecdysozoa</taxon>
        <taxon>Arthropoda</taxon>
        <taxon>Crustacea</taxon>
        <taxon>Branchiopoda</taxon>
        <taxon>Anostraca</taxon>
        <taxon>Artemiidae</taxon>
        <taxon>Artemia</taxon>
    </lineage>
</organism>
<evidence type="ECO:0000313" key="12">
    <source>
        <dbReference type="EMBL" id="KAK2720356.1"/>
    </source>
</evidence>
<accession>A0AA88LCG9</accession>